<dbReference type="RefSeq" id="WP_179911596.1">
    <property type="nucleotide sequence ID" value="NZ_CP058910.1"/>
</dbReference>
<keyword evidence="3" id="KW-1185">Reference proteome</keyword>
<proteinExistence type="predicted"/>
<sequence>MARFTIQLPAGLAGDGTGAGERTVTDDRTGANGAARGETRTDGGEVDAATRGFVSWVECWADA</sequence>
<accession>A0A7D5T6F2</accession>
<evidence type="ECO:0000313" key="3">
    <source>
        <dbReference type="Proteomes" id="UP000509667"/>
    </source>
</evidence>
<feature type="region of interest" description="Disordered" evidence="1">
    <location>
        <begin position="10"/>
        <end position="44"/>
    </location>
</feature>
<dbReference type="AlphaFoldDB" id="A0A7D5T6F2"/>
<gene>
    <name evidence="2" type="ORF">HZS55_10340</name>
</gene>
<evidence type="ECO:0000313" key="2">
    <source>
        <dbReference type="EMBL" id="QLH77675.1"/>
    </source>
</evidence>
<organism evidence="2 3">
    <name type="scientific">Halosimplex rubrum</name>
    <dbReference type="NCBI Taxonomy" id="869889"/>
    <lineage>
        <taxon>Archaea</taxon>
        <taxon>Methanobacteriati</taxon>
        <taxon>Methanobacteriota</taxon>
        <taxon>Stenosarchaea group</taxon>
        <taxon>Halobacteria</taxon>
        <taxon>Halobacteriales</taxon>
        <taxon>Haloarculaceae</taxon>
        <taxon>Halosimplex</taxon>
    </lineage>
</organism>
<reference evidence="2 3" key="1">
    <citation type="submission" date="2020-07" db="EMBL/GenBank/DDBJ databases">
        <title>Halosimplex pelagicum sp. nov. and Halosimplex rubrum sp. nov., isolated from salted brown alga Laminaria, and emended description of the genus Halosimplex.</title>
        <authorList>
            <person name="Cui H."/>
        </authorList>
    </citation>
    <scope>NUCLEOTIDE SEQUENCE [LARGE SCALE GENOMIC DNA]</scope>
    <source>
        <strain evidence="2 3">R27</strain>
    </source>
</reference>
<evidence type="ECO:0000256" key="1">
    <source>
        <dbReference type="SAM" id="MobiDB-lite"/>
    </source>
</evidence>
<dbReference type="EMBL" id="CP058910">
    <property type="protein sequence ID" value="QLH77675.1"/>
    <property type="molecule type" value="Genomic_DNA"/>
</dbReference>
<name>A0A7D5T6F2_9EURY</name>
<dbReference type="OrthoDB" id="240874at2157"/>
<dbReference type="Proteomes" id="UP000509667">
    <property type="component" value="Chromosome"/>
</dbReference>
<protein>
    <submittedName>
        <fullName evidence="2">Uncharacterized protein</fullName>
    </submittedName>
</protein>
<dbReference type="GeneID" id="56078265"/>
<dbReference type="KEGG" id="hrr:HZS55_10340"/>